<reference evidence="1 2" key="1">
    <citation type="journal article" date="2021" name="Elife">
        <title>Chloroplast acquisition without the gene transfer in kleptoplastic sea slugs, Plakobranchus ocellatus.</title>
        <authorList>
            <person name="Maeda T."/>
            <person name="Takahashi S."/>
            <person name="Yoshida T."/>
            <person name="Shimamura S."/>
            <person name="Takaki Y."/>
            <person name="Nagai Y."/>
            <person name="Toyoda A."/>
            <person name="Suzuki Y."/>
            <person name="Arimoto A."/>
            <person name="Ishii H."/>
            <person name="Satoh N."/>
            <person name="Nishiyama T."/>
            <person name="Hasebe M."/>
            <person name="Maruyama T."/>
            <person name="Minagawa J."/>
            <person name="Obokata J."/>
            <person name="Shigenobu S."/>
        </authorList>
    </citation>
    <scope>NUCLEOTIDE SEQUENCE [LARGE SCALE GENOMIC DNA]</scope>
</reference>
<sequence length="112" mass="12415">MTERGFPTRADLKPALFPLYQKCFTVVPLQSAPDWCPGQVANSGEAAWLLSVRGIDNSGLDFVISSSAEIDWCLYLCINAAHSDQAAKFIKLQDRPVNRKISKKSLLMKVES</sequence>
<evidence type="ECO:0000313" key="2">
    <source>
        <dbReference type="Proteomes" id="UP000735302"/>
    </source>
</evidence>
<organism evidence="1 2">
    <name type="scientific">Plakobranchus ocellatus</name>
    <dbReference type="NCBI Taxonomy" id="259542"/>
    <lineage>
        <taxon>Eukaryota</taxon>
        <taxon>Metazoa</taxon>
        <taxon>Spiralia</taxon>
        <taxon>Lophotrochozoa</taxon>
        <taxon>Mollusca</taxon>
        <taxon>Gastropoda</taxon>
        <taxon>Heterobranchia</taxon>
        <taxon>Euthyneura</taxon>
        <taxon>Panpulmonata</taxon>
        <taxon>Sacoglossa</taxon>
        <taxon>Placobranchoidea</taxon>
        <taxon>Plakobranchidae</taxon>
        <taxon>Plakobranchus</taxon>
    </lineage>
</organism>
<dbReference type="AlphaFoldDB" id="A0AAV4AI88"/>
<keyword evidence="2" id="KW-1185">Reference proteome</keyword>
<proteinExistence type="predicted"/>
<accession>A0AAV4AI88</accession>
<gene>
    <name evidence="1" type="ORF">PoB_003439000</name>
</gene>
<dbReference type="Proteomes" id="UP000735302">
    <property type="component" value="Unassembled WGS sequence"/>
</dbReference>
<evidence type="ECO:0000313" key="1">
    <source>
        <dbReference type="EMBL" id="GFO07885.1"/>
    </source>
</evidence>
<dbReference type="EMBL" id="BLXT01003924">
    <property type="protein sequence ID" value="GFO07885.1"/>
    <property type="molecule type" value="Genomic_DNA"/>
</dbReference>
<name>A0AAV4AI88_9GAST</name>
<comment type="caution">
    <text evidence="1">The sequence shown here is derived from an EMBL/GenBank/DDBJ whole genome shotgun (WGS) entry which is preliminary data.</text>
</comment>
<protein>
    <submittedName>
        <fullName evidence="1">Uncharacterized protein</fullName>
    </submittedName>
</protein>